<gene>
    <name evidence="1" type="ORF">STRPS_2010</name>
</gene>
<protein>
    <submittedName>
        <fullName evidence="1">Uncharacterized protein</fullName>
    </submittedName>
</protein>
<sequence>MAQSRLDLLDPDSLLSFEIRVSLAVNPSDLSPQWQFLIISLELTKKVRHVIMVMNELDN</sequence>
<comment type="caution">
    <text evidence="1">The sequence shown here is derived from an EMBL/GenBank/DDBJ whole genome shotgun (WGS) entry which is preliminary data.</text>
</comment>
<dbReference type="Proteomes" id="UP000003217">
    <property type="component" value="Unassembled WGS sequence"/>
</dbReference>
<reference evidence="1 2" key="1">
    <citation type="journal article" date="2014" name="Int. J. Syst. Evol. Microbiol.">
        <title>Phylogenomics and the dynamic genome evolution of the genus Streptococcus.</title>
        <authorList>
            <consortium name="The Broad Institute Genome Sequencing Platform"/>
            <person name="Richards V.P."/>
            <person name="Palmer S.R."/>
            <person name="Pavinski Bitar P.D."/>
            <person name="Qin X."/>
            <person name="Weinstock G.M."/>
            <person name="Highlander S.K."/>
            <person name="Town C.D."/>
            <person name="Burne R.A."/>
            <person name="Stanhope M.J."/>
        </authorList>
    </citation>
    <scope>NUCLEOTIDE SEQUENCE [LARGE SCALE GENOMIC DNA]</scope>
    <source>
        <strain evidence="1 2">LQ 940-04</strain>
    </source>
</reference>
<dbReference type="AlphaFoldDB" id="G5KAP7"/>
<evidence type="ECO:0000313" key="2">
    <source>
        <dbReference type="Proteomes" id="UP000003217"/>
    </source>
</evidence>
<keyword evidence="2" id="KW-1185">Reference proteome</keyword>
<dbReference type="EMBL" id="AEUY02000005">
    <property type="protein sequence ID" value="EHI65059.1"/>
    <property type="molecule type" value="Genomic_DNA"/>
</dbReference>
<name>G5KAP7_9STRE</name>
<proteinExistence type="predicted"/>
<evidence type="ECO:0000313" key="1">
    <source>
        <dbReference type="EMBL" id="EHI65059.1"/>
    </source>
</evidence>
<organism evidence="1 2">
    <name type="scientific">Streptococcus pseudoporcinus LQ 940-04</name>
    <dbReference type="NCBI Taxonomy" id="875093"/>
    <lineage>
        <taxon>Bacteria</taxon>
        <taxon>Bacillati</taxon>
        <taxon>Bacillota</taxon>
        <taxon>Bacilli</taxon>
        <taxon>Lactobacillales</taxon>
        <taxon>Streptococcaceae</taxon>
        <taxon>Streptococcus</taxon>
    </lineage>
</organism>
<accession>G5KAP7</accession>